<keyword evidence="2" id="KW-0812">Transmembrane</keyword>
<name>A0A560W9G1_9MICO</name>
<dbReference type="InterPro" id="IPR036779">
    <property type="entry name" value="LysM_dom_sf"/>
</dbReference>
<dbReference type="CDD" id="cd00118">
    <property type="entry name" value="LysM"/>
    <property type="match status" value="1"/>
</dbReference>
<comment type="caution">
    <text evidence="3">The sequence shown here is derived from an EMBL/GenBank/DDBJ whole genome shotgun (WGS) entry which is preliminary data.</text>
</comment>
<feature type="transmembrane region" description="Helical" evidence="2">
    <location>
        <begin position="20"/>
        <end position="40"/>
    </location>
</feature>
<evidence type="ECO:0000313" key="4">
    <source>
        <dbReference type="Proteomes" id="UP000315628"/>
    </source>
</evidence>
<evidence type="ECO:0000313" key="3">
    <source>
        <dbReference type="EMBL" id="TWD14264.1"/>
    </source>
</evidence>
<feature type="compositionally biased region" description="Low complexity" evidence="1">
    <location>
        <begin position="154"/>
        <end position="167"/>
    </location>
</feature>
<organism evidence="3 4">
    <name type="scientific">Marihabitans asiaticum</name>
    <dbReference type="NCBI Taxonomy" id="415218"/>
    <lineage>
        <taxon>Bacteria</taxon>
        <taxon>Bacillati</taxon>
        <taxon>Actinomycetota</taxon>
        <taxon>Actinomycetes</taxon>
        <taxon>Micrococcales</taxon>
        <taxon>Intrasporangiaceae</taxon>
        <taxon>Marihabitans</taxon>
    </lineage>
</organism>
<accession>A0A560W9G1</accession>
<keyword evidence="2" id="KW-1133">Transmembrane helix</keyword>
<dbReference type="Gene3D" id="3.10.350.10">
    <property type="entry name" value="LysM domain"/>
    <property type="match status" value="1"/>
</dbReference>
<feature type="transmembrane region" description="Helical" evidence="2">
    <location>
        <begin position="52"/>
        <end position="81"/>
    </location>
</feature>
<keyword evidence="4" id="KW-1185">Reference proteome</keyword>
<gene>
    <name evidence="3" type="ORF">FB557_1669</name>
</gene>
<sequence length="276" mass="27413">MSRTADLTGHPSSDRAGGRALAVTAALGCLATGGLGAAAARSLGGDRSDPATALLVTAALLGTVLAGWFTLATLLHLLALVPGAVGRAGQRASAAVTPALLRRALAMSIGLGAGTAVLPGASVAAAATTVATTAQTTSPDWRPLPSSAPDPGFAESATESVEATAESAGEEARPVGPDPDPGWVPHRPRPAQPAPDVIGAPRSAGPAADEDEGYVVRRGDCLWDIVARHLGGAATTSTIAAEVPRWHAANRSTIGADPDLILPGTTLHAPNTRIGS</sequence>
<protein>
    <recommendedName>
        <fullName evidence="5">LysM domain-containing protein</fullName>
    </recommendedName>
</protein>
<evidence type="ECO:0000256" key="2">
    <source>
        <dbReference type="SAM" id="Phobius"/>
    </source>
</evidence>
<dbReference type="AlphaFoldDB" id="A0A560W9G1"/>
<feature type="region of interest" description="Disordered" evidence="1">
    <location>
        <begin position="133"/>
        <end position="211"/>
    </location>
</feature>
<evidence type="ECO:0000256" key="1">
    <source>
        <dbReference type="SAM" id="MobiDB-lite"/>
    </source>
</evidence>
<dbReference type="Proteomes" id="UP000315628">
    <property type="component" value="Unassembled WGS sequence"/>
</dbReference>
<proteinExistence type="predicted"/>
<keyword evidence="2" id="KW-0472">Membrane</keyword>
<dbReference type="RefSeq" id="WP_211356526.1">
    <property type="nucleotide sequence ID" value="NZ_BAAAYT010000005.1"/>
</dbReference>
<reference evidence="3 4" key="1">
    <citation type="submission" date="2019-06" db="EMBL/GenBank/DDBJ databases">
        <title>Sequencing the genomes of 1000 actinobacteria strains.</title>
        <authorList>
            <person name="Klenk H.-P."/>
        </authorList>
    </citation>
    <scope>NUCLEOTIDE SEQUENCE [LARGE SCALE GENOMIC DNA]</scope>
    <source>
        <strain evidence="3 4">DSM 18935</strain>
    </source>
</reference>
<dbReference type="InterPro" id="IPR018392">
    <property type="entry name" value="LysM"/>
</dbReference>
<evidence type="ECO:0008006" key="5">
    <source>
        <dbReference type="Google" id="ProtNLM"/>
    </source>
</evidence>
<dbReference type="EMBL" id="VIUW01000003">
    <property type="protein sequence ID" value="TWD14264.1"/>
    <property type="molecule type" value="Genomic_DNA"/>
</dbReference>